<evidence type="ECO:0008006" key="3">
    <source>
        <dbReference type="Google" id="ProtNLM"/>
    </source>
</evidence>
<name>A9KVT2_SHEB9</name>
<sequence>MTLDKQAQLIRYQDYPSTPWKNGGGSTKQLLISPATADLTEFDYRISIASIGSNGPFSLFNGIDRQLVILEGDGVQLSIDNHEGEKQINDLGGEERILGDTDTTEYKRLTPIDSAFCFAGETSITSQLLGSNVIDFNVMTKRGVFKAHTQRLNFDGIFIEEHAATTNNNKSEHHKTEADTTIIQLLCCLDKMTWEHNGKLIKIMPYDMLIIRPGEDIKLATTTPSRLLRVTITACKP</sequence>
<protein>
    <recommendedName>
        <fullName evidence="3">HutD-family protein</fullName>
    </recommendedName>
</protein>
<dbReference type="GeneID" id="11773092"/>
<dbReference type="PANTHER" id="PTHR37943:SF1">
    <property type="entry name" value="PROTEIN VES"/>
    <property type="match status" value="1"/>
</dbReference>
<dbReference type="PANTHER" id="PTHR37943">
    <property type="entry name" value="PROTEIN VES"/>
    <property type="match status" value="1"/>
</dbReference>
<evidence type="ECO:0000313" key="1">
    <source>
        <dbReference type="EMBL" id="ABX50181.1"/>
    </source>
</evidence>
<dbReference type="EMBL" id="CP000891">
    <property type="protein sequence ID" value="ABX50181.1"/>
    <property type="molecule type" value="Genomic_DNA"/>
</dbReference>
<dbReference type="InterPro" id="IPR011051">
    <property type="entry name" value="RmlC_Cupin_sf"/>
</dbReference>
<organism evidence="1 2">
    <name type="scientific">Shewanella baltica (strain OS195)</name>
    <dbReference type="NCBI Taxonomy" id="399599"/>
    <lineage>
        <taxon>Bacteria</taxon>
        <taxon>Pseudomonadati</taxon>
        <taxon>Pseudomonadota</taxon>
        <taxon>Gammaproteobacteria</taxon>
        <taxon>Alteromonadales</taxon>
        <taxon>Shewanellaceae</taxon>
        <taxon>Shewanella</taxon>
    </lineage>
</organism>
<dbReference type="Gene3D" id="2.60.120.10">
    <property type="entry name" value="Jelly Rolls"/>
    <property type="match status" value="1"/>
</dbReference>
<dbReference type="RefSeq" id="WP_012197375.1">
    <property type="nucleotide sequence ID" value="NC_009997.1"/>
</dbReference>
<dbReference type="SUPFAM" id="SSF51182">
    <property type="entry name" value="RmlC-like cupins"/>
    <property type="match status" value="1"/>
</dbReference>
<dbReference type="KEGG" id="sbn:Sbal195_3016"/>
<dbReference type="HOGENOM" id="CLU_090931_1_0_6"/>
<reference evidence="1 2" key="1">
    <citation type="submission" date="2007-11" db="EMBL/GenBank/DDBJ databases">
        <title>Complete sequence of chromosome of Shewanella baltica OS195.</title>
        <authorList>
            <consortium name="US DOE Joint Genome Institute"/>
            <person name="Copeland A."/>
            <person name="Lucas S."/>
            <person name="Lapidus A."/>
            <person name="Barry K."/>
            <person name="Glavina del Rio T."/>
            <person name="Dalin E."/>
            <person name="Tice H."/>
            <person name="Pitluck S."/>
            <person name="Chain P."/>
            <person name="Malfatti S."/>
            <person name="Shin M."/>
            <person name="Vergez L."/>
            <person name="Schmutz J."/>
            <person name="Larimer F."/>
            <person name="Land M."/>
            <person name="Hauser L."/>
            <person name="Kyrpides N."/>
            <person name="Kim E."/>
            <person name="Brettar I."/>
            <person name="Rodrigues J."/>
            <person name="Konstantinidis K."/>
            <person name="Klappenbach J."/>
            <person name="Hofle M."/>
            <person name="Tiedje J."/>
            <person name="Richardson P."/>
        </authorList>
    </citation>
    <scope>NUCLEOTIDE SEQUENCE [LARGE SCALE GENOMIC DNA]</scope>
    <source>
        <strain evidence="1 2">OS195</strain>
    </source>
</reference>
<gene>
    <name evidence="1" type="ordered locus">Sbal195_3016</name>
</gene>
<dbReference type="Proteomes" id="UP000000770">
    <property type="component" value="Chromosome"/>
</dbReference>
<dbReference type="InterPro" id="IPR010282">
    <property type="entry name" value="Uncharacterised_HutD/Ves"/>
</dbReference>
<dbReference type="CDD" id="cd20293">
    <property type="entry name" value="cupin_HutD_N"/>
    <property type="match status" value="1"/>
</dbReference>
<evidence type="ECO:0000313" key="2">
    <source>
        <dbReference type="Proteomes" id="UP000000770"/>
    </source>
</evidence>
<proteinExistence type="predicted"/>
<dbReference type="AlphaFoldDB" id="A9KVT2"/>
<accession>A9KVT2</accession>
<dbReference type="Pfam" id="PF05962">
    <property type="entry name" value="HutD"/>
    <property type="match status" value="1"/>
</dbReference>
<dbReference type="InterPro" id="IPR014710">
    <property type="entry name" value="RmlC-like_jellyroll"/>
</dbReference>